<dbReference type="SUPFAM" id="SSF51338">
    <property type="entry name" value="Composite domain of metallo-dependent hydrolases"/>
    <property type="match status" value="1"/>
</dbReference>
<feature type="domain" description="Amidohydrolase-related" evidence="3">
    <location>
        <begin position="354"/>
        <end position="511"/>
    </location>
</feature>
<organism evidence="4 5">
    <name type="scientific">Macrophomina phaseolina</name>
    <dbReference type="NCBI Taxonomy" id="35725"/>
    <lineage>
        <taxon>Eukaryota</taxon>
        <taxon>Fungi</taxon>
        <taxon>Dikarya</taxon>
        <taxon>Ascomycota</taxon>
        <taxon>Pezizomycotina</taxon>
        <taxon>Dothideomycetes</taxon>
        <taxon>Dothideomycetes incertae sedis</taxon>
        <taxon>Botryosphaeriales</taxon>
        <taxon>Botryosphaeriaceae</taxon>
        <taxon>Macrophomina</taxon>
    </lineage>
</organism>
<dbReference type="Pfam" id="PF01979">
    <property type="entry name" value="Amidohydro_1"/>
    <property type="match status" value="1"/>
</dbReference>
<keyword evidence="1" id="KW-0378">Hydrolase</keyword>
<comment type="caution">
    <text evidence="4">The sequence shown here is derived from an EMBL/GenBank/DDBJ whole genome shotgun (WGS) entry which is preliminary data.</text>
</comment>
<keyword evidence="5" id="KW-1185">Reference proteome</keyword>
<accession>A0ABQ8G5L3</accession>
<evidence type="ECO:0000259" key="3">
    <source>
        <dbReference type="Pfam" id="PF01979"/>
    </source>
</evidence>
<protein>
    <submittedName>
        <fullName evidence="4">Amidohydrolase</fullName>
    </submittedName>
</protein>
<dbReference type="InterPro" id="IPR006680">
    <property type="entry name" value="Amidohydro-rel"/>
</dbReference>
<evidence type="ECO:0000313" key="5">
    <source>
        <dbReference type="Proteomes" id="UP000774617"/>
    </source>
</evidence>
<feature type="region of interest" description="Disordered" evidence="2">
    <location>
        <begin position="1"/>
        <end position="24"/>
    </location>
</feature>
<evidence type="ECO:0000256" key="2">
    <source>
        <dbReference type="SAM" id="MobiDB-lite"/>
    </source>
</evidence>
<dbReference type="PANTHER" id="PTHR11113">
    <property type="entry name" value="N-ACETYLGLUCOSAMINE-6-PHOSPHATE DEACETYLASE"/>
    <property type="match status" value="1"/>
</dbReference>
<dbReference type="CDD" id="cd01309">
    <property type="entry name" value="Met_dep_hydrolase_C"/>
    <property type="match status" value="1"/>
</dbReference>
<name>A0ABQ8G5L3_9PEZI</name>
<dbReference type="EMBL" id="JAGTJR010000019">
    <property type="protein sequence ID" value="KAH7045345.1"/>
    <property type="molecule type" value="Genomic_DNA"/>
</dbReference>
<evidence type="ECO:0000256" key="1">
    <source>
        <dbReference type="ARBA" id="ARBA00022801"/>
    </source>
</evidence>
<proteinExistence type="predicted"/>
<sequence length="943" mass="100930">MDKDGLPTYSAVASQGPAQPRRRFRKTRSLKAIGVACLVYLAYAQWSQPRLSRHQEHGKGSTLSLERLEANLATCAKLQQKPQDPSGPRARNARYIDGHKPTLIKNATVWVGDPVAGTSEEDARAGKGYSWAQSDVLIEYGLIKAVGVKIPEDDLPADLLVYDAQGHQLTAGIVDMHSHAGVDPLPELWGNEDTNELSADITPYVRSIDGIDPLDHQIQVIKSGGVTTSLILPGSGNNIGGEAYVLKHAVGKPDGRLEISAEDMLADPERNWRYMKMACGENAKRVYGRVGEQGPFSRLGESWEFRHAFEQASRLVREQDDWCAAASADGVEAMSTYLPQDLKWESLSAVLRGQVHVNTHCYTVPDLEAFVDHTNEFQFPVRAFHHAHETHIVPEILKRAWGGRPPAAALFADNMLYKSEAYRGSEQAGKILFENGITPVYVSDNPVLNAQHVVFEAAKAYRWGLPYHAALAGVTSAPAELLGLGERIGKVKAGYDADIVVWDSDPLSVGATPLQIWIDGTAQYEEPYVLNKSRSEPIDPGNAVTVAQEEAVEAKDVIFTGVSRVLLPGFEQTSEQSTAVIRNGRVICVGACELEISAASSEGIKSVALENGYLSPSFTVLGSNLGLSEISAESDTTDGSNGPDAFSRAVDGLLFDNKQLAAAYRHGVTKAISAPEFSGGGSRGVSAGFLTNAKHPLEKGAVWADEVAVHHVLTLGTKRGKTPSISSAIGAFRDSLLKAAEFNETSPGSEYSEQAYLRQVVTGDLPLVVSVDSADTIASLLRLKSEVEHAVHADIRLTLVGAAESHLVAKELADAGVGVVLAPLLQYSQSWDQRRSLTGAPLTNGTAIDALLDAGVLTAIGITQGSDARHLSLDAAIAYVNSAGRLSESEALGLISTNVFELLGLKSPVDAVEDFVVFEGSPLEIQSRVVAVGNGFGGVSIFS</sequence>
<dbReference type="Gene3D" id="3.20.20.140">
    <property type="entry name" value="Metal-dependent hydrolases"/>
    <property type="match status" value="2"/>
</dbReference>
<reference evidence="4 5" key="1">
    <citation type="journal article" date="2021" name="Nat. Commun.">
        <title>Genetic determinants of endophytism in the Arabidopsis root mycobiome.</title>
        <authorList>
            <person name="Mesny F."/>
            <person name="Miyauchi S."/>
            <person name="Thiergart T."/>
            <person name="Pickel B."/>
            <person name="Atanasova L."/>
            <person name="Karlsson M."/>
            <person name="Huettel B."/>
            <person name="Barry K.W."/>
            <person name="Haridas S."/>
            <person name="Chen C."/>
            <person name="Bauer D."/>
            <person name="Andreopoulos W."/>
            <person name="Pangilinan J."/>
            <person name="LaButti K."/>
            <person name="Riley R."/>
            <person name="Lipzen A."/>
            <person name="Clum A."/>
            <person name="Drula E."/>
            <person name="Henrissat B."/>
            <person name="Kohler A."/>
            <person name="Grigoriev I.V."/>
            <person name="Martin F.M."/>
            <person name="Hacquard S."/>
        </authorList>
    </citation>
    <scope>NUCLEOTIDE SEQUENCE [LARGE SCALE GENOMIC DNA]</scope>
    <source>
        <strain evidence="4 5">MPI-SDFR-AT-0080</strain>
    </source>
</reference>
<evidence type="ECO:0000313" key="4">
    <source>
        <dbReference type="EMBL" id="KAH7045345.1"/>
    </source>
</evidence>
<dbReference type="SUPFAM" id="SSF51556">
    <property type="entry name" value="Metallo-dependent hydrolases"/>
    <property type="match status" value="2"/>
</dbReference>
<dbReference type="InterPro" id="IPR011059">
    <property type="entry name" value="Metal-dep_hydrolase_composite"/>
</dbReference>
<dbReference type="Proteomes" id="UP000774617">
    <property type="component" value="Unassembled WGS sequence"/>
</dbReference>
<dbReference type="InterPro" id="IPR032466">
    <property type="entry name" value="Metal_Hydrolase"/>
</dbReference>
<dbReference type="PANTHER" id="PTHR11113:SF14">
    <property type="entry name" value="N-ACETYLGLUCOSAMINE-6-PHOSPHATE DEACETYLASE"/>
    <property type="match status" value="1"/>
</dbReference>
<gene>
    <name evidence="4" type="ORF">B0J12DRAFT_670302</name>
</gene>